<keyword evidence="2" id="KW-0732">Signal</keyword>
<evidence type="ECO:0000256" key="4">
    <source>
        <dbReference type="ARBA" id="ARBA00023157"/>
    </source>
</evidence>
<feature type="region of interest" description="Disordered" evidence="6">
    <location>
        <begin position="330"/>
        <end position="367"/>
    </location>
</feature>
<dbReference type="PROSITE" id="PS50940">
    <property type="entry name" value="CHIT_BIND_II"/>
    <property type="match status" value="2"/>
</dbReference>
<evidence type="ECO:0000256" key="6">
    <source>
        <dbReference type="SAM" id="MobiDB-lite"/>
    </source>
</evidence>
<keyword evidence="1" id="KW-0147">Chitin-binding</keyword>
<feature type="domain" description="Chitin-binding type-2" evidence="7">
    <location>
        <begin position="138"/>
        <end position="200"/>
    </location>
</feature>
<proteinExistence type="predicted"/>
<keyword evidence="3" id="KW-0677">Repeat</keyword>
<evidence type="ECO:0000259" key="7">
    <source>
        <dbReference type="PROSITE" id="PS50940"/>
    </source>
</evidence>
<evidence type="ECO:0000256" key="2">
    <source>
        <dbReference type="ARBA" id="ARBA00022729"/>
    </source>
</evidence>
<protein>
    <recommendedName>
        <fullName evidence="7">Chitin-binding type-2 domain-containing protein</fullName>
    </recommendedName>
</protein>
<feature type="compositionally biased region" description="Low complexity" evidence="6">
    <location>
        <begin position="239"/>
        <end position="252"/>
    </location>
</feature>
<evidence type="ECO:0000256" key="5">
    <source>
        <dbReference type="ARBA" id="ARBA00023180"/>
    </source>
</evidence>
<accession>A0A9J6ERX8</accession>
<feature type="domain" description="Chitin-binding type-2" evidence="7">
    <location>
        <begin position="46"/>
        <end position="108"/>
    </location>
</feature>
<comment type="caution">
    <text evidence="8">The sequence shown here is derived from an EMBL/GenBank/DDBJ whole genome shotgun (WGS) entry which is preliminary data.</text>
</comment>
<dbReference type="PANTHER" id="PTHR23301">
    <property type="entry name" value="CHITIN BINDING PERITROPHIN-A"/>
    <property type="match status" value="1"/>
</dbReference>
<sequence>MIGALSFRKGGVVEGCCTMRLQRPTPGALLAAAVLVVSLASATSQGYPCYQEGFYRDPNHCGRFYRCAPVRNRPGVFTLYTFGCPEGTAFDEYSRMCVEPHYDDPCFNQVSRGPAYAPHRPMHPFRAPVKSSFRDGQALPCRRDGFHAHPYDCNRFYRCVRYEQDSFYSIYEFNCPETLVYDEATGTCNYAEYSESECVSNQRQNNSWSQSNSSSGLSGWSQAGAGLEDTRQNIEQAPQGSSGWSQVQGQESINHGHTENQPQGSWSGQGGNQEVPQCTREGFFGHPNDCNKFYRVLEVASNLGEAVREFLEQVVHRPNQELQERVVYQGNQGPQGQEGGQANQEHRERVARQSSLGLQERSADRGNQARLAQYQRCQEGNQVDQIRVAHQGKDGSPVVPQMKVAASSDHRVHRRAFSDILKAAIDFIVALEPQGNQEDQHSLDMDNQVAQINCQANQDQAVQVKGNQDSHGDQANLCQLHQQGKDNQVSQNFPVKDHQANQHLRNLDKANQDKNSLDQASQEDLTGFHVLKKDFSDILTAVIGFTDVLTLGTVLWHTNLTAPKVSYSTSGTVLAIGPMQRLLATKRHPLACLHLVVVEDLSLVQDSLHHVLPGHHRDHLPLVVEDLCLVLDNLHLVLPAHRRRRHPLARQCSHQHHNRARLKLQASFRGLLVQ</sequence>
<evidence type="ECO:0000256" key="1">
    <source>
        <dbReference type="ARBA" id="ARBA00022669"/>
    </source>
</evidence>
<dbReference type="Proteomes" id="UP000821866">
    <property type="component" value="Chromosome 10"/>
</dbReference>
<dbReference type="SUPFAM" id="SSF57625">
    <property type="entry name" value="Invertebrate chitin-binding proteins"/>
    <property type="match status" value="2"/>
</dbReference>
<evidence type="ECO:0000313" key="9">
    <source>
        <dbReference type="Proteomes" id="UP000821866"/>
    </source>
</evidence>
<evidence type="ECO:0000313" key="8">
    <source>
        <dbReference type="EMBL" id="KAH8037134.1"/>
    </source>
</evidence>
<dbReference type="AlphaFoldDB" id="A0A9J6ERX8"/>
<dbReference type="GO" id="GO:0008061">
    <property type="term" value="F:chitin binding"/>
    <property type="evidence" value="ECO:0007669"/>
    <property type="project" value="UniProtKB-KW"/>
</dbReference>
<dbReference type="EMBL" id="JABSTU010000002">
    <property type="protein sequence ID" value="KAH8037134.1"/>
    <property type="molecule type" value="Genomic_DNA"/>
</dbReference>
<feature type="compositionally biased region" description="Low complexity" evidence="6">
    <location>
        <begin position="330"/>
        <end position="343"/>
    </location>
</feature>
<dbReference type="InterPro" id="IPR002557">
    <property type="entry name" value="Chitin-bd_dom"/>
</dbReference>
<keyword evidence="5" id="KW-0325">Glycoprotein</keyword>
<dbReference type="InterPro" id="IPR036508">
    <property type="entry name" value="Chitin-bd_dom_sf"/>
</dbReference>
<keyword evidence="9" id="KW-1185">Reference proteome</keyword>
<reference evidence="8" key="2">
    <citation type="submission" date="2021-09" db="EMBL/GenBank/DDBJ databases">
        <authorList>
            <person name="Jia N."/>
            <person name="Wang J."/>
            <person name="Shi W."/>
            <person name="Du L."/>
            <person name="Sun Y."/>
            <person name="Zhan W."/>
            <person name="Jiang J."/>
            <person name="Wang Q."/>
            <person name="Zhang B."/>
            <person name="Ji P."/>
            <person name="Sakyi L.B."/>
            <person name="Cui X."/>
            <person name="Yuan T."/>
            <person name="Jiang B."/>
            <person name="Yang W."/>
            <person name="Lam T.T.-Y."/>
            <person name="Chang Q."/>
            <person name="Ding S."/>
            <person name="Wang X."/>
            <person name="Zhu J."/>
            <person name="Ruan X."/>
            <person name="Zhao L."/>
            <person name="Wei J."/>
            <person name="Que T."/>
            <person name="Du C."/>
            <person name="Cheng J."/>
            <person name="Dai P."/>
            <person name="Han X."/>
            <person name="Huang E."/>
            <person name="Gao Y."/>
            <person name="Liu J."/>
            <person name="Shao H."/>
            <person name="Ye R."/>
            <person name="Li L."/>
            <person name="Wei W."/>
            <person name="Wang X."/>
            <person name="Wang C."/>
            <person name="Huo Q."/>
            <person name="Li W."/>
            <person name="Guo W."/>
            <person name="Chen H."/>
            <person name="Chen S."/>
            <person name="Zhou L."/>
            <person name="Zhou L."/>
            <person name="Ni X."/>
            <person name="Tian J."/>
            <person name="Zhou Y."/>
            <person name="Sheng Y."/>
            <person name="Liu T."/>
            <person name="Pan Y."/>
            <person name="Xia L."/>
            <person name="Li J."/>
            <person name="Zhao F."/>
            <person name="Cao W."/>
        </authorList>
    </citation>
    <scope>NUCLEOTIDE SEQUENCE</scope>
    <source>
        <strain evidence="8">Rmic-2018</strain>
        <tissue evidence="8">Larvae</tissue>
    </source>
</reference>
<organism evidence="8 9">
    <name type="scientific">Rhipicephalus microplus</name>
    <name type="common">Cattle tick</name>
    <name type="synonym">Boophilus microplus</name>
    <dbReference type="NCBI Taxonomy" id="6941"/>
    <lineage>
        <taxon>Eukaryota</taxon>
        <taxon>Metazoa</taxon>
        <taxon>Ecdysozoa</taxon>
        <taxon>Arthropoda</taxon>
        <taxon>Chelicerata</taxon>
        <taxon>Arachnida</taxon>
        <taxon>Acari</taxon>
        <taxon>Parasitiformes</taxon>
        <taxon>Ixodida</taxon>
        <taxon>Ixodoidea</taxon>
        <taxon>Ixodidae</taxon>
        <taxon>Rhipicephalinae</taxon>
        <taxon>Rhipicephalus</taxon>
        <taxon>Boophilus</taxon>
    </lineage>
</organism>
<name>A0A9J6ERX8_RHIMP</name>
<feature type="region of interest" description="Disordered" evidence="6">
    <location>
        <begin position="204"/>
        <end position="223"/>
    </location>
</feature>
<dbReference type="SMART" id="SM00494">
    <property type="entry name" value="ChtBD2"/>
    <property type="match status" value="2"/>
</dbReference>
<dbReference type="Gene3D" id="2.170.140.10">
    <property type="entry name" value="Chitin binding domain"/>
    <property type="match status" value="2"/>
</dbReference>
<dbReference type="Pfam" id="PF01607">
    <property type="entry name" value="CBM_14"/>
    <property type="match status" value="2"/>
</dbReference>
<reference evidence="8" key="1">
    <citation type="journal article" date="2020" name="Cell">
        <title>Large-Scale Comparative Analyses of Tick Genomes Elucidate Their Genetic Diversity and Vector Capacities.</title>
        <authorList>
            <consortium name="Tick Genome and Microbiome Consortium (TIGMIC)"/>
            <person name="Jia N."/>
            <person name="Wang J."/>
            <person name="Shi W."/>
            <person name="Du L."/>
            <person name="Sun Y."/>
            <person name="Zhan W."/>
            <person name="Jiang J.F."/>
            <person name="Wang Q."/>
            <person name="Zhang B."/>
            <person name="Ji P."/>
            <person name="Bell-Sakyi L."/>
            <person name="Cui X.M."/>
            <person name="Yuan T.T."/>
            <person name="Jiang B.G."/>
            <person name="Yang W.F."/>
            <person name="Lam T.T."/>
            <person name="Chang Q.C."/>
            <person name="Ding S.J."/>
            <person name="Wang X.J."/>
            <person name="Zhu J.G."/>
            <person name="Ruan X.D."/>
            <person name="Zhao L."/>
            <person name="Wei J.T."/>
            <person name="Ye R.Z."/>
            <person name="Que T.C."/>
            <person name="Du C.H."/>
            <person name="Zhou Y.H."/>
            <person name="Cheng J.X."/>
            <person name="Dai P.F."/>
            <person name="Guo W.B."/>
            <person name="Han X.H."/>
            <person name="Huang E.J."/>
            <person name="Li L.F."/>
            <person name="Wei W."/>
            <person name="Gao Y.C."/>
            <person name="Liu J.Z."/>
            <person name="Shao H.Z."/>
            <person name="Wang X."/>
            <person name="Wang C.C."/>
            <person name="Yang T.C."/>
            <person name="Huo Q.B."/>
            <person name="Li W."/>
            <person name="Chen H.Y."/>
            <person name="Chen S.E."/>
            <person name="Zhou L.G."/>
            <person name="Ni X.B."/>
            <person name="Tian J.H."/>
            <person name="Sheng Y."/>
            <person name="Liu T."/>
            <person name="Pan Y.S."/>
            <person name="Xia L.Y."/>
            <person name="Li J."/>
            <person name="Zhao F."/>
            <person name="Cao W.C."/>
        </authorList>
    </citation>
    <scope>NUCLEOTIDE SEQUENCE</scope>
    <source>
        <strain evidence="8">Rmic-2018</strain>
    </source>
</reference>
<feature type="compositionally biased region" description="Polar residues" evidence="6">
    <location>
        <begin position="253"/>
        <end position="276"/>
    </location>
</feature>
<dbReference type="GO" id="GO:0005576">
    <property type="term" value="C:extracellular region"/>
    <property type="evidence" value="ECO:0007669"/>
    <property type="project" value="InterPro"/>
</dbReference>
<keyword evidence="4" id="KW-1015">Disulfide bond</keyword>
<evidence type="ECO:0000256" key="3">
    <source>
        <dbReference type="ARBA" id="ARBA00022737"/>
    </source>
</evidence>
<dbReference type="InterPro" id="IPR051940">
    <property type="entry name" value="Chitin_bind-dev_reg"/>
</dbReference>
<gene>
    <name evidence="8" type="ORF">HPB51_008816</name>
</gene>
<dbReference type="PANTHER" id="PTHR23301:SF0">
    <property type="entry name" value="CHITIN-BINDING TYPE-2 DOMAIN-CONTAINING PROTEIN-RELATED"/>
    <property type="match status" value="1"/>
</dbReference>
<dbReference type="PROSITE" id="PS50096">
    <property type="entry name" value="IQ"/>
    <property type="match status" value="1"/>
</dbReference>
<feature type="region of interest" description="Disordered" evidence="6">
    <location>
        <begin position="236"/>
        <end position="280"/>
    </location>
</feature>
<dbReference type="VEuPathDB" id="VectorBase:LOC119179440"/>